<evidence type="ECO:0000313" key="3">
    <source>
        <dbReference type="Proteomes" id="UP001177670"/>
    </source>
</evidence>
<evidence type="ECO:0000256" key="1">
    <source>
        <dbReference type="SAM" id="MobiDB-lite"/>
    </source>
</evidence>
<dbReference type="AlphaFoldDB" id="A0AA40KJP6"/>
<feature type="region of interest" description="Disordered" evidence="1">
    <location>
        <begin position="36"/>
        <end position="56"/>
    </location>
</feature>
<keyword evidence="3" id="KW-1185">Reference proteome</keyword>
<gene>
    <name evidence="2" type="ORF">K0M31_009254</name>
</gene>
<proteinExistence type="predicted"/>
<protein>
    <submittedName>
        <fullName evidence="2">Uncharacterized protein</fullName>
    </submittedName>
</protein>
<dbReference type="Proteomes" id="UP001177670">
    <property type="component" value="Unassembled WGS sequence"/>
</dbReference>
<comment type="caution">
    <text evidence="2">The sequence shown here is derived from an EMBL/GenBank/DDBJ whole genome shotgun (WGS) entry which is preliminary data.</text>
</comment>
<accession>A0AA40KJP6</accession>
<dbReference type="EMBL" id="JAHYIQ010000022">
    <property type="protein sequence ID" value="KAK1122812.1"/>
    <property type="molecule type" value="Genomic_DNA"/>
</dbReference>
<evidence type="ECO:0000313" key="2">
    <source>
        <dbReference type="EMBL" id="KAK1122812.1"/>
    </source>
</evidence>
<sequence length="112" mass="13009">MAMDTQTFPNIAKKMAMDTQTLPNIAKKWPWTLKHFQTSPKNGHGHSNVSKHRQKMAMDAQTFPNIAKKWPWILKHFQTSPKNGKFKSTLSRSQIFLNFTSLFDDSSRRIAF</sequence>
<reference evidence="2" key="1">
    <citation type="submission" date="2021-10" db="EMBL/GenBank/DDBJ databases">
        <title>Melipona bicolor Genome sequencing and assembly.</title>
        <authorList>
            <person name="Araujo N.S."/>
            <person name="Arias M.C."/>
        </authorList>
    </citation>
    <scope>NUCLEOTIDE SEQUENCE</scope>
    <source>
        <strain evidence="2">USP_2M_L1-L4_2017</strain>
        <tissue evidence="2">Whole body</tissue>
    </source>
</reference>
<feature type="compositionally biased region" description="Polar residues" evidence="1">
    <location>
        <begin position="36"/>
        <end position="48"/>
    </location>
</feature>
<name>A0AA40KJP6_9HYME</name>
<organism evidence="2 3">
    <name type="scientific">Melipona bicolor</name>
    <dbReference type="NCBI Taxonomy" id="60889"/>
    <lineage>
        <taxon>Eukaryota</taxon>
        <taxon>Metazoa</taxon>
        <taxon>Ecdysozoa</taxon>
        <taxon>Arthropoda</taxon>
        <taxon>Hexapoda</taxon>
        <taxon>Insecta</taxon>
        <taxon>Pterygota</taxon>
        <taxon>Neoptera</taxon>
        <taxon>Endopterygota</taxon>
        <taxon>Hymenoptera</taxon>
        <taxon>Apocrita</taxon>
        <taxon>Aculeata</taxon>
        <taxon>Apoidea</taxon>
        <taxon>Anthophila</taxon>
        <taxon>Apidae</taxon>
        <taxon>Melipona</taxon>
    </lineage>
</organism>